<reference evidence="1" key="1">
    <citation type="submission" date="2021-01" db="EMBL/GenBank/DDBJ databases">
        <title>Modified the classification status of verrucomicrobia.</title>
        <authorList>
            <person name="Feng X."/>
        </authorList>
    </citation>
    <scope>NUCLEOTIDE SEQUENCE</scope>
    <source>
        <strain evidence="1">_KCTC 22039</strain>
    </source>
</reference>
<organism evidence="1 2">
    <name type="scientific">Persicirhabdus sediminis</name>
    <dbReference type="NCBI Taxonomy" id="454144"/>
    <lineage>
        <taxon>Bacteria</taxon>
        <taxon>Pseudomonadati</taxon>
        <taxon>Verrucomicrobiota</taxon>
        <taxon>Verrucomicrobiia</taxon>
        <taxon>Verrucomicrobiales</taxon>
        <taxon>Verrucomicrobiaceae</taxon>
        <taxon>Persicirhabdus</taxon>
    </lineage>
</organism>
<protein>
    <submittedName>
        <fullName evidence="1">Uncharacterized protein</fullName>
    </submittedName>
</protein>
<proteinExistence type="predicted"/>
<dbReference type="Proteomes" id="UP000624703">
    <property type="component" value="Unassembled WGS sequence"/>
</dbReference>
<comment type="caution">
    <text evidence="1">The sequence shown here is derived from an EMBL/GenBank/DDBJ whole genome shotgun (WGS) entry which is preliminary data.</text>
</comment>
<evidence type="ECO:0000313" key="2">
    <source>
        <dbReference type="Proteomes" id="UP000624703"/>
    </source>
</evidence>
<gene>
    <name evidence="1" type="ORF">JIN82_03980</name>
</gene>
<accession>A0A8J7MB68</accession>
<dbReference type="RefSeq" id="WP_200310348.1">
    <property type="nucleotide sequence ID" value="NZ_JAENIM010000021.1"/>
</dbReference>
<name>A0A8J7MB68_9BACT</name>
<keyword evidence="2" id="KW-1185">Reference proteome</keyword>
<dbReference type="EMBL" id="JAENIM010000021">
    <property type="protein sequence ID" value="MBK1790314.1"/>
    <property type="molecule type" value="Genomic_DNA"/>
</dbReference>
<sequence>MQKVRLFIIGSALVLSLWLGASYMHEVDYQTYPRLGKGSLPLKGDLSGAVIEGKMSPAGEDLQSASR</sequence>
<dbReference type="AlphaFoldDB" id="A0A8J7MB68"/>
<evidence type="ECO:0000313" key="1">
    <source>
        <dbReference type="EMBL" id="MBK1790314.1"/>
    </source>
</evidence>